<dbReference type="AlphaFoldDB" id="A0A9D4IF64"/>
<name>A0A9D4IF64_DREPO</name>
<comment type="caution">
    <text evidence="1">The sequence shown here is derived from an EMBL/GenBank/DDBJ whole genome shotgun (WGS) entry which is preliminary data.</text>
</comment>
<organism evidence="1 2">
    <name type="scientific">Dreissena polymorpha</name>
    <name type="common">Zebra mussel</name>
    <name type="synonym">Mytilus polymorpha</name>
    <dbReference type="NCBI Taxonomy" id="45954"/>
    <lineage>
        <taxon>Eukaryota</taxon>
        <taxon>Metazoa</taxon>
        <taxon>Spiralia</taxon>
        <taxon>Lophotrochozoa</taxon>
        <taxon>Mollusca</taxon>
        <taxon>Bivalvia</taxon>
        <taxon>Autobranchia</taxon>
        <taxon>Heteroconchia</taxon>
        <taxon>Euheterodonta</taxon>
        <taxon>Imparidentia</taxon>
        <taxon>Neoheterodontei</taxon>
        <taxon>Myida</taxon>
        <taxon>Dreissenoidea</taxon>
        <taxon>Dreissenidae</taxon>
        <taxon>Dreissena</taxon>
    </lineage>
</organism>
<sequence>MNSCNIPPSYPDPCCSVVTLSDDARRRILFHRGHSLSQINTYRPCTNAIQRTSSVNVNSWTEMGGQIESCGWRQTPQNPA</sequence>
<gene>
    <name evidence="1" type="ORF">DPMN_173082</name>
</gene>
<proteinExistence type="predicted"/>
<evidence type="ECO:0000313" key="2">
    <source>
        <dbReference type="Proteomes" id="UP000828390"/>
    </source>
</evidence>
<reference evidence="1" key="1">
    <citation type="journal article" date="2019" name="bioRxiv">
        <title>The Genome of the Zebra Mussel, Dreissena polymorpha: A Resource for Invasive Species Research.</title>
        <authorList>
            <person name="McCartney M.A."/>
            <person name="Auch B."/>
            <person name="Kono T."/>
            <person name="Mallez S."/>
            <person name="Zhang Y."/>
            <person name="Obille A."/>
            <person name="Becker A."/>
            <person name="Abrahante J.E."/>
            <person name="Garbe J."/>
            <person name="Badalamenti J.P."/>
            <person name="Herman A."/>
            <person name="Mangelson H."/>
            <person name="Liachko I."/>
            <person name="Sullivan S."/>
            <person name="Sone E.D."/>
            <person name="Koren S."/>
            <person name="Silverstein K.A.T."/>
            <person name="Beckman K.B."/>
            <person name="Gohl D.M."/>
        </authorList>
    </citation>
    <scope>NUCLEOTIDE SEQUENCE</scope>
    <source>
        <strain evidence="1">Duluth1</strain>
        <tissue evidence="1">Whole animal</tissue>
    </source>
</reference>
<accession>A0A9D4IF64</accession>
<protein>
    <submittedName>
        <fullName evidence="1">Uncharacterized protein</fullName>
    </submittedName>
</protein>
<dbReference type="Proteomes" id="UP000828390">
    <property type="component" value="Unassembled WGS sequence"/>
</dbReference>
<keyword evidence="2" id="KW-1185">Reference proteome</keyword>
<evidence type="ECO:0000313" key="1">
    <source>
        <dbReference type="EMBL" id="KAH3771755.1"/>
    </source>
</evidence>
<reference evidence="1" key="2">
    <citation type="submission" date="2020-11" db="EMBL/GenBank/DDBJ databases">
        <authorList>
            <person name="McCartney M.A."/>
            <person name="Auch B."/>
            <person name="Kono T."/>
            <person name="Mallez S."/>
            <person name="Becker A."/>
            <person name="Gohl D.M."/>
            <person name="Silverstein K.A.T."/>
            <person name="Koren S."/>
            <person name="Bechman K.B."/>
            <person name="Herman A."/>
            <person name="Abrahante J.E."/>
            <person name="Garbe J."/>
        </authorList>
    </citation>
    <scope>NUCLEOTIDE SEQUENCE</scope>
    <source>
        <strain evidence="1">Duluth1</strain>
        <tissue evidence="1">Whole animal</tissue>
    </source>
</reference>
<dbReference type="EMBL" id="JAIWYP010000009">
    <property type="protein sequence ID" value="KAH3771755.1"/>
    <property type="molecule type" value="Genomic_DNA"/>
</dbReference>